<dbReference type="SUPFAM" id="SSF140459">
    <property type="entry name" value="PE/PPE dimer-like"/>
    <property type="match status" value="1"/>
</dbReference>
<organism evidence="2 3">
    <name type="scientific">Actinoalloteichus hymeniacidonis</name>
    <dbReference type="NCBI Taxonomy" id="340345"/>
    <lineage>
        <taxon>Bacteria</taxon>
        <taxon>Bacillati</taxon>
        <taxon>Actinomycetota</taxon>
        <taxon>Actinomycetes</taxon>
        <taxon>Pseudonocardiales</taxon>
        <taxon>Pseudonocardiaceae</taxon>
        <taxon>Actinoalloteichus</taxon>
    </lineage>
</organism>
<dbReference type="KEGG" id="ahm:TL08_01415"/>
<feature type="compositionally biased region" description="Basic and acidic residues" evidence="1">
    <location>
        <begin position="403"/>
        <end position="418"/>
    </location>
</feature>
<dbReference type="Proteomes" id="UP000095210">
    <property type="component" value="Chromosome"/>
</dbReference>
<dbReference type="AlphaFoldDB" id="A0AAC9MWI4"/>
<dbReference type="InterPro" id="IPR038332">
    <property type="entry name" value="PPE_sf"/>
</dbReference>
<proteinExistence type="predicted"/>
<feature type="compositionally biased region" description="Gly residues" evidence="1">
    <location>
        <begin position="352"/>
        <end position="401"/>
    </location>
</feature>
<feature type="compositionally biased region" description="Low complexity" evidence="1">
    <location>
        <begin position="183"/>
        <end position="194"/>
    </location>
</feature>
<dbReference type="Gene3D" id="1.20.1260.20">
    <property type="entry name" value="PPE superfamily"/>
    <property type="match status" value="1"/>
</dbReference>
<sequence length="441" mass="41145">MSELNLQTTCLSWEGKDAKTIHSEVMSGVDGRGLQQIASDWRDLGSRYADVGSYVETALQKAQAAHTGAAADASVAAVNPLASYATQAQSQAEGIAGSVDTQLDYRLNAMTSVPEGRDEPSKSGFIENVLPSGWTGHSDRMDAYEAENEEARQVMQGYQTNTNQNLMAVPGFEQPEGANFSLSTGSSNPGTSSVPGGGGSYSPPSGGYSGPSGGSYAPGGGSTGGGGIGGGTGGGGTGGGTGGGVWTPPGTPSTPLPGGGGSGPLPSPGPAPGISPDFNGPTPGGPSIPGPGGPGFGGPGAGGPGFGGPGAGGPGFGGPGYGPGAGGGFGPGFGGGFGGPGGGFGGGGFGPGGGAGGMGGAGGPGGVGGPGGPGGAGGLGGPGAPGGAGGAGGGMGGGGARGRNAEGEDDKEHKRADYLVEADDVFGDGQLVAPPVLGERG</sequence>
<keyword evidence="3" id="KW-1185">Reference proteome</keyword>
<evidence type="ECO:0008006" key="4">
    <source>
        <dbReference type="Google" id="ProtNLM"/>
    </source>
</evidence>
<feature type="compositionally biased region" description="Gly residues" evidence="1">
    <location>
        <begin position="207"/>
        <end position="245"/>
    </location>
</feature>
<protein>
    <recommendedName>
        <fullName evidence="4">PPE family protein</fullName>
    </recommendedName>
</protein>
<feature type="region of interest" description="Disordered" evidence="1">
    <location>
        <begin position="171"/>
        <end position="323"/>
    </location>
</feature>
<evidence type="ECO:0000256" key="1">
    <source>
        <dbReference type="SAM" id="MobiDB-lite"/>
    </source>
</evidence>
<evidence type="ECO:0000313" key="2">
    <source>
        <dbReference type="EMBL" id="AOS61124.1"/>
    </source>
</evidence>
<name>A0AAC9MWI4_9PSEU</name>
<feature type="region of interest" description="Disordered" evidence="1">
    <location>
        <begin position="352"/>
        <end position="419"/>
    </location>
</feature>
<dbReference type="RefSeq" id="WP_069845986.1">
    <property type="nucleotide sequence ID" value="NZ_CP014859.1"/>
</dbReference>
<feature type="compositionally biased region" description="Gly residues" evidence="1">
    <location>
        <begin position="293"/>
        <end position="323"/>
    </location>
</feature>
<gene>
    <name evidence="2" type="ORF">TL08_01415</name>
</gene>
<feature type="compositionally biased region" description="Pro residues" evidence="1">
    <location>
        <begin position="283"/>
        <end position="292"/>
    </location>
</feature>
<dbReference type="EMBL" id="CP014859">
    <property type="protein sequence ID" value="AOS61124.1"/>
    <property type="molecule type" value="Genomic_DNA"/>
</dbReference>
<accession>A0AAC9MWI4</accession>
<evidence type="ECO:0000313" key="3">
    <source>
        <dbReference type="Proteomes" id="UP000095210"/>
    </source>
</evidence>
<reference evidence="3" key="1">
    <citation type="submission" date="2016-03" db="EMBL/GenBank/DDBJ databases">
        <title>Complete genome sequence of the type strain Actinoalloteichus hymeniacidonis DSM 45092.</title>
        <authorList>
            <person name="Schaffert L."/>
            <person name="Albersmeier A."/>
            <person name="Winkler A."/>
            <person name="Kalinowski J."/>
            <person name="Zotchev S."/>
            <person name="Ruckert C."/>
        </authorList>
    </citation>
    <scope>NUCLEOTIDE SEQUENCE [LARGE SCALE GENOMIC DNA]</scope>
    <source>
        <strain evidence="3">HPA177(T) (DSM 45092(T))</strain>
    </source>
</reference>
<feature type="region of interest" description="Disordered" evidence="1">
    <location>
        <begin position="113"/>
        <end position="139"/>
    </location>
</feature>
<dbReference type="PRINTS" id="PR01228">
    <property type="entry name" value="EGGSHELL"/>
</dbReference>